<organism evidence="1">
    <name type="scientific">marine metagenome</name>
    <dbReference type="NCBI Taxonomy" id="408172"/>
    <lineage>
        <taxon>unclassified sequences</taxon>
        <taxon>metagenomes</taxon>
        <taxon>ecological metagenomes</taxon>
    </lineage>
</organism>
<dbReference type="EMBL" id="UINC01025420">
    <property type="protein sequence ID" value="SVB00969.1"/>
    <property type="molecule type" value="Genomic_DNA"/>
</dbReference>
<gene>
    <name evidence="1" type="ORF">METZ01_LOCUS153823</name>
</gene>
<dbReference type="AlphaFoldDB" id="A0A382AHY1"/>
<proteinExistence type="predicted"/>
<protein>
    <recommendedName>
        <fullName evidence="2">Chromosome segregation protein ScpA</fullName>
    </recommendedName>
</protein>
<dbReference type="PANTHER" id="PTHR33969:SF2">
    <property type="entry name" value="SEGREGATION AND CONDENSATION PROTEIN A"/>
    <property type="match status" value="1"/>
</dbReference>
<dbReference type="InterPro" id="IPR003768">
    <property type="entry name" value="ScpA"/>
</dbReference>
<evidence type="ECO:0008006" key="2">
    <source>
        <dbReference type="Google" id="ProtNLM"/>
    </source>
</evidence>
<dbReference type="PANTHER" id="PTHR33969">
    <property type="entry name" value="SEGREGATION AND CONDENSATION PROTEIN A"/>
    <property type="match status" value="1"/>
</dbReference>
<evidence type="ECO:0000313" key="1">
    <source>
        <dbReference type="EMBL" id="SVB00969.1"/>
    </source>
</evidence>
<reference evidence="1" key="1">
    <citation type="submission" date="2018-05" db="EMBL/GenBank/DDBJ databases">
        <authorList>
            <person name="Lanie J.A."/>
            <person name="Ng W.-L."/>
            <person name="Kazmierczak K.M."/>
            <person name="Andrzejewski T.M."/>
            <person name="Davidsen T.M."/>
            <person name="Wayne K.J."/>
            <person name="Tettelin H."/>
            <person name="Glass J.I."/>
            <person name="Rusch D."/>
            <person name="Podicherti R."/>
            <person name="Tsui H.-C.T."/>
            <person name="Winkler M.E."/>
        </authorList>
    </citation>
    <scope>NUCLEOTIDE SEQUENCE</scope>
</reference>
<accession>A0A382AHY1</accession>
<sequence>MSYQVQLSNFEGPLDLLLYFIRRDELDIYDIPIARITMDFIDVIEQWKKLNMVVAGDFIVMASTLMRVKAKMMIPRPEFDEEGDIIDPRTELIMQLIEYKRYRDAAEIMDALSKDRSHEIPRQFEQDIPRIEGEELGVLLQDVTLFDLARVFKDAMENRPVFSQFELAREPIKLEQQKEVIFKYFDGDGRLKFSTLLKK</sequence>
<dbReference type="Pfam" id="PF02616">
    <property type="entry name" value="SMC_ScpA"/>
    <property type="match status" value="1"/>
</dbReference>
<name>A0A382AHY1_9ZZZZ</name>
<feature type="non-terminal residue" evidence="1">
    <location>
        <position position="199"/>
    </location>
</feature>
<dbReference type="Gene3D" id="6.10.250.2410">
    <property type="match status" value="1"/>
</dbReference>